<keyword evidence="6 7" id="KW-0472">Membrane</keyword>
<evidence type="ECO:0000256" key="2">
    <source>
        <dbReference type="ARBA" id="ARBA00006679"/>
    </source>
</evidence>
<evidence type="ECO:0000313" key="9">
    <source>
        <dbReference type="Proteomes" id="UP001184230"/>
    </source>
</evidence>
<keyword evidence="4 7" id="KW-0812">Transmembrane</keyword>
<comment type="similarity">
    <text evidence="2">Belongs to the DoxX family.</text>
</comment>
<evidence type="ECO:0000256" key="6">
    <source>
        <dbReference type="ARBA" id="ARBA00023136"/>
    </source>
</evidence>
<evidence type="ECO:0000313" key="8">
    <source>
        <dbReference type="EMBL" id="MDR6537730.1"/>
    </source>
</evidence>
<comment type="subcellular location">
    <subcellularLocation>
        <location evidence="1">Cell membrane</location>
        <topology evidence="1">Multi-pass membrane protein</topology>
    </subcellularLocation>
</comment>
<dbReference type="RefSeq" id="WP_309903869.1">
    <property type="nucleotide sequence ID" value="NZ_JAVDRF010000007.1"/>
</dbReference>
<dbReference type="PANTHER" id="PTHR33452:SF1">
    <property type="entry name" value="INNER MEMBRANE PROTEIN YPHA-RELATED"/>
    <property type="match status" value="1"/>
</dbReference>
<keyword evidence="5 7" id="KW-1133">Transmembrane helix</keyword>
<dbReference type="Pfam" id="PF07681">
    <property type="entry name" value="DoxX"/>
    <property type="match status" value="1"/>
</dbReference>
<evidence type="ECO:0000256" key="3">
    <source>
        <dbReference type="ARBA" id="ARBA00022475"/>
    </source>
</evidence>
<feature type="transmembrane region" description="Helical" evidence="7">
    <location>
        <begin position="72"/>
        <end position="89"/>
    </location>
</feature>
<dbReference type="Proteomes" id="UP001184230">
    <property type="component" value="Unassembled WGS sequence"/>
</dbReference>
<evidence type="ECO:0000256" key="5">
    <source>
        <dbReference type="ARBA" id="ARBA00022989"/>
    </source>
</evidence>
<name>A0ABU1NH00_9BURK</name>
<dbReference type="EMBL" id="JAVDRF010000007">
    <property type="protein sequence ID" value="MDR6537730.1"/>
    <property type="molecule type" value="Genomic_DNA"/>
</dbReference>
<proteinExistence type="inferred from homology"/>
<keyword evidence="9" id="KW-1185">Reference proteome</keyword>
<organism evidence="8 9">
    <name type="scientific">Variovorax soli</name>
    <dbReference type="NCBI Taxonomy" id="376815"/>
    <lineage>
        <taxon>Bacteria</taxon>
        <taxon>Pseudomonadati</taxon>
        <taxon>Pseudomonadota</taxon>
        <taxon>Betaproteobacteria</taxon>
        <taxon>Burkholderiales</taxon>
        <taxon>Comamonadaceae</taxon>
        <taxon>Variovorax</taxon>
    </lineage>
</organism>
<dbReference type="InterPro" id="IPR032808">
    <property type="entry name" value="DoxX"/>
</dbReference>
<evidence type="ECO:0000256" key="7">
    <source>
        <dbReference type="SAM" id="Phobius"/>
    </source>
</evidence>
<dbReference type="InterPro" id="IPR051907">
    <property type="entry name" value="DoxX-like_oxidoreductase"/>
</dbReference>
<feature type="transmembrane region" description="Helical" evidence="7">
    <location>
        <begin position="109"/>
        <end position="127"/>
    </location>
</feature>
<sequence>MIRSDDTGKLVLRVALGILVLLHGIAKIRGGVGFVSNALIAHGLPGALAWLSLIGEVVAPVLLIIGLYTRPAAWIVVINVLFAIWLVQMKQLGMLNKAGGGWALELEGMFLFGALAVAFMGAGRFSVGGTGGRYS</sequence>
<reference evidence="8 9" key="1">
    <citation type="submission" date="2023-07" db="EMBL/GenBank/DDBJ databases">
        <title>Sorghum-associated microbial communities from plants grown in Nebraska, USA.</title>
        <authorList>
            <person name="Schachtman D."/>
        </authorList>
    </citation>
    <scope>NUCLEOTIDE SEQUENCE [LARGE SCALE GENOMIC DNA]</scope>
    <source>
        <strain evidence="8 9">DS1781</strain>
    </source>
</reference>
<gene>
    <name evidence="8" type="ORF">J2739_003511</name>
</gene>
<accession>A0ABU1NH00</accession>
<feature type="transmembrane region" description="Helical" evidence="7">
    <location>
        <begin position="47"/>
        <end position="65"/>
    </location>
</feature>
<protein>
    <submittedName>
        <fullName evidence="8">Oxidoreductase</fullName>
    </submittedName>
</protein>
<keyword evidence="3" id="KW-1003">Cell membrane</keyword>
<comment type="caution">
    <text evidence="8">The sequence shown here is derived from an EMBL/GenBank/DDBJ whole genome shotgun (WGS) entry which is preliminary data.</text>
</comment>
<dbReference type="PANTHER" id="PTHR33452">
    <property type="entry name" value="OXIDOREDUCTASE CATD-RELATED"/>
    <property type="match status" value="1"/>
</dbReference>
<feature type="transmembrane region" description="Helical" evidence="7">
    <location>
        <begin position="12"/>
        <end position="35"/>
    </location>
</feature>
<evidence type="ECO:0000256" key="1">
    <source>
        <dbReference type="ARBA" id="ARBA00004651"/>
    </source>
</evidence>
<evidence type="ECO:0000256" key="4">
    <source>
        <dbReference type="ARBA" id="ARBA00022692"/>
    </source>
</evidence>